<reference evidence="1 2" key="1">
    <citation type="submission" date="2012-10" db="EMBL/GenBank/DDBJ databases">
        <title>Genome sequence of Vibrio Cholerae HENC-02.</title>
        <authorList>
            <person name="Eppinger M."/>
            <person name="Hasan N.A."/>
            <person name="Sengamalay N."/>
            <person name="Hine E."/>
            <person name="Su Q."/>
            <person name="Daugherty S.C."/>
            <person name="Young S."/>
            <person name="Sadzewicz L."/>
            <person name="Tallon L."/>
            <person name="Cebula T.A."/>
            <person name="Ravel J."/>
            <person name="Colwell R.R."/>
        </authorList>
    </citation>
    <scope>NUCLEOTIDE SEQUENCE [LARGE SCALE GENOMIC DNA]</scope>
    <source>
        <strain evidence="1 2">HENC-02</strain>
    </source>
</reference>
<organism evidence="1 2">
    <name type="scientific">Vibrio harveyi</name>
    <name type="common">Beneckea harveyi</name>
    <dbReference type="NCBI Taxonomy" id="669"/>
    <lineage>
        <taxon>Bacteria</taxon>
        <taxon>Pseudomonadati</taxon>
        <taxon>Pseudomonadota</taxon>
        <taxon>Gammaproteobacteria</taxon>
        <taxon>Vibrionales</taxon>
        <taxon>Vibrionaceae</taxon>
        <taxon>Vibrio</taxon>
    </lineage>
</organism>
<gene>
    <name evidence="1" type="ORF">VCHENC02_2608A</name>
</gene>
<proteinExistence type="predicted"/>
<evidence type="ECO:0000313" key="1">
    <source>
        <dbReference type="EMBL" id="EKM31794.1"/>
    </source>
</evidence>
<feature type="non-terminal residue" evidence="1">
    <location>
        <position position="15"/>
    </location>
</feature>
<dbReference type="Proteomes" id="UP000008367">
    <property type="component" value="Unassembled WGS sequence"/>
</dbReference>
<sequence>MVIILIFLGIKFEDV</sequence>
<protein>
    <submittedName>
        <fullName evidence="1">Uncharacterized protein</fullName>
    </submittedName>
</protein>
<name>A0A454CZG0_VIBHA</name>
<comment type="caution">
    <text evidence="1">The sequence shown here is derived from an EMBL/GenBank/DDBJ whole genome shotgun (WGS) entry which is preliminary data.</text>
</comment>
<evidence type="ECO:0000313" key="2">
    <source>
        <dbReference type="Proteomes" id="UP000008367"/>
    </source>
</evidence>
<accession>A0A454CZG0</accession>
<dbReference type="EMBL" id="AJSR01001024">
    <property type="protein sequence ID" value="EKM31794.1"/>
    <property type="molecule type" value="Genomic_DNA"/>
</dbReference>